<reference evidence="3" key="1">
    <citation type="submission" date="2018-04" db="EMBL/GenBank/DDBJ databases">
        <title>Draft Genome Sequences of 10 Lactobacillus Species from 22 Commercial Probiotic Products.</title>
        <authorList>
            <person name="Gangiredla J."/>
            <person name="Barnaba T.J."/>
            <person name="Mammel M.K."/>
            <person name="Lacher D.W."/>
            <person name="Elkins C.A."/>
            <person name="Lampel K.A."/>
            <person name="Whitehouse C.A."/>
            <person name="Tartera C."/>
        </authorList>
    </citation>
    <scope>NUCLEOTIDE SEQUENCE [LARGE SCALE GENOMIC DNA]</scope>
    <source>
        <strain evidence="3">DS12_10</strain>
    </source>
</reference>
<organism evidence="2 3">
    <name type="scientific">Limosilactobacillus reuteri</name>
    <name type="common">Lactobacillus reuteri</name>
    <dbReference type="NCBI Taxonomy" id="1598"/>
    <lineage>
        <taxon>Bacteria</taxon>
        <taxon>Bacillati</taxon>
        <taxon>Bacillota</taxon>
        <taxon>Bacilli</taxon>
        <taxon>Lactobacillales</taxon>
        <taxon>Lactobacillaceae</taxon>
        <taxon>Limosilactobacillus</taxon>
    </lineage>
</organism>
<dbReference type="Proteomes" id="UP000244083">
    <property type="component" value="Unassembled WGS sequence"/>
</dbReference>
<evidence type="ECO:0000259" key="1">
    <source>
        <dbReference type="Pfam" id="PF03412"/>
    </source>
</evidence>
<dbReference type="GO" id="GO:0016020">
    <property type="term" value="C:membrane"/>
    <property type="evidence" value="ECO:0007669"/>
    <property type="project" value="InterPro"/>
</dbReference>
<proteinExistence type="predicted"/>
<name>A0A2T5Q1X3_LIMRT</name>
<feature type="domain" description="Peptidase C39" evidence="1">
    <location>
        <begin position="2"/>
        <end position="37"/>
    </location>
</feature>
<dbReference type="AlphaFoldDB" id="A0A2T5Q1X3"/>
<sequence>MSLVTLRKFTKTTTDGTTALGIVKAAEKLKMDVEAYQFI</sequence>
<comment type="caution">
    <text evidence="2">The sequence shown here is derived from an EMBL/GenBank/DDBJ whole genome shotgun (WGS) entry which is preliminary data.</text>
</comment>
<dbReference type="GO" id="GO:0006508">
    <property type="term" value="P:proteolysis"/>
    <property type="evidence" value="ECO:0007669"/>
    <property type="project" value="InterPro"/>
</dbReference>
<accession>A0A2T5Q1X3</accession>
<dbReference type="Gene3D" id="3.90.70.10">
    <property type="entry name" value="Cysteine proteinases"/>
    <property type="match status" value="1"/>
</dbReference>
<protein>
    <recommendedName>
        <fullName evidence="1">Peptidase C39 domain-containing protein</fullName>
    </recommendedName>
</protein>
<dbReference type="InterPro" id="IPR005074">
    <property type="entry name" value="Peptidase_C39"/>
</dbReference>
<evidence type="ECO:0000313" key="3">
    <source>
        <dbReference type="Proteomes" id="UP000244083"/>
    </source>
</evidence>
<dbReference type="Pfam" id="PF03412">
    <property type="entry name" value="Peptidase_C39"/>
    <property type="match status" value="1"/>
</dbReference>
<dbReference type="GO" id="GO:0005524">
    <property type="term" value="F:ATP binding"/>
    <property type="evidence" value="ECO:0007669"/>
    <property type="project" value="InterPro"/>
</dbReference>
<evidence type="ECO:0000313" key="2">
    <source>
        <dbReference type="EMBL" id="PTV02500.1"/>
    </source>
</evidence>
<dbReference type="EMBL" id="QAZN01000020">
    <property type="protein sequence ID" value="PTV02500.1"/>
    <property type="molecule type" value="Genomic_DNA"/>
</dbReference>
<dbReference type="GO" id="GO:0008233">
    <property type="term" value="F:peptidase activity"/>
    <property type="evidence" value="ECO:0007669"/>
    <property type="project" value="InterPro"/>
</dbReference>
<gene>
    <name evidence="2" type="ORF">DB325_08940</name>
</gene>
<dbReference type="RefSeq" id="WP_080549753.1">
    <property type="nucleotide sequence ID" value="NZ_JAJAOX010000387.1"/>
</dbReference>